<accession>A0A0R2S8T7</accession>
<feature type="chain" id="PRO_5006423437" description="Peptidase S9 prolyl oligopeptidase catalytic domain-containing protein" evidence="2">
    <location>
        <begin position="35"/>
        <end position="278"/>
    </location>
</feature>
<proteinExistence type="predicted"/>
<dbReference type="InterPro" id="IPR050955">
    <property type="entry name" value="Plant_Biomass_Hydrol_Est"/>
</dbReference>
<dbReference type="InterPro" id="IPR029058">
    <property type="entry name" value="AB_hydrolase_fold"/>
</dbReference>
<protein>
    <recommendedName>
        <fullName evidence="5">Peptidase S9 prolyl oligopeptidase catalytic domain-containing protein</fullName>
    </recommendedName>
</protein>
<dbReference type="EMBL" id="LIBB01000223">
    <property type="protein sequence ID" value="KRO71190.1"/>
    <property type="molecule type" value="Genomic_DNA"/>
</dbReference>
<gene>
    <name evidence="3" type="ORF">ABR69_08115</name>
</gene>
<dbReference type="PANTHER" id="PTHR43037">
    <property type="entry name" value="UNNAMED PRODUCT-RELATED"/>
    <property type="match status" value="1"/>
</dbReference>
<feature type="signal peptide" evidence="2">
    <location>
        <begin position="1"/>
        <end position="34"/>
    </location>
</feature>
<comment type="caution">
    <text evidence="3">The sequence shown here is derived from an EMBL/GenBank/DDBJ whole genome shotgun (WGS) entry which is preliminary data.</text>
</comment>
<evidence type="ECO:0000313" key="4">
    <source>
        <dbReference type="Proteomes" id="UP000051934"/>
    </source>
</evidence>
<reference evidence="3 4" key="1">
    <citation type="submission" date="2015-10" db="EMBL/GenBank/DDBJ databases">
        <title>Metagenome-Assembled Genomes uncover a global brackish microbiome.</title>
        <authorList>
            <person name="Hugerth L.W."/>
            <person name="Larsson J."/>
            <person name="Alneberg J."/>
            <person name="Lindh M.V."/>
            <person name="Legrand C."/>
            <person name="Pinhassi J."/>
            <person name="Andersson A.F."/>
        </authorList>
    </citation>
    <scope>NUCLEOTIDE SEQUENCE [LARGE SCALE GENOMIC DNA]</scope>
    <source>
        <strain evidence="3">BACL4 MAG-120507-bin80</strain>
    </source>
</reference>
<evidence type="ECO:0008006" key="5">
    <source>
        <dbReference type="Google" id="ProtNLM"/>
    </source>
</evidence>
<dbReference type="SUPFAM" id="SSF53474">
    <property type="entry name" value="alpha/beta-Hydrolases"/>
    <property type="match status" value="1"/>
</dbReference>
<sequence>MSFYSRLFVARSPAAFVSAVLTTAMLCFAPAAFADRTAADDESHIDDPRVQHRSYTFEPTGESIPYAIFVPSSYDPKGTEALPLLVSLHGLGRSYDWLMGYHGLLDQAEESGYAVVTPLGYIREGWFGSRPAEDPQDGVYSEQDVMNVLELVRDELRIDSDRIFLWGHSMGGGGTYHIAAKHPDVFAGLGVAAPAPAISAPMDEILDKIAHLPIFILQGDQDDLVPVFATRTWVTGMAARGMQHLYVEIEGGDHSLLISQDAANMQKFVDFFNIVGHK</sequence>
<dbReference type="Pfam" id="PF00756">
    <property type="entry name" value="Esterase"/>
    <property type="match status" value="1"/>
</dbReference>
<evidence type="ECO:0000256" key="1">
    <source>
        <dbReference type="ARBA" id="ARBA00022729"/>
    </source>
</evidence>
<keyword evidence="1 2" id="KW-0732">Signal</keyword>
<dbReference type="Gene3D" id="3.40.50.1820">
    <property type="entry name" value="alpha/beta hydrolase"/>
    <property type="match status" value="1"/>
</dbReference>
<name>A0A0R2S8T7_9GAMM</name>
<evidence type="ECO:0000313" key="3">
    <source>
        <dbReference type="EMBL" id="KRO71190.1"/>
    </source>
</evidence>
<dbReference type="Proteomes" id="UP000051934">
    <property type="component" value="Unassembled WGS sequence"/>
</dbReference>
<evidence type="ECO:0000256" key="2">
    <source>
        <dbReference type="SAM" id="SignalP"/>
    </source>
</evidence>
<dbReference type="PANTHER" id="PTHR43037:SF1">
    <property type="entry name" value="BLL1128 PROTEIN"/>
    <property type="match status" value="1"/>
</dbReference>
<dbReference type="InterPro" id="IPR000801">
    <property type="entry name" value="Esterase-like"/>
</dbReference>
<dbReference type="AlphaFoldDB" id="A0A0R2S8T7"/>
<organism evidence="3 4">
    <name type="scientific">OM182 bacterium BACL3 MAG-120507-bin80</name>
    <dbReference type="NCBI Taxonomy" id="1655577"/>
    <lineage>
        <taxon>Bacteria</taxon>
        <taxon>Pseudomonadati</taxon>
        <taxon>Pseudomonadota</taxon>
        <taxon>Gammaproteobacteria</taxon>
        <taxon>OMG group</taxon>
        <taxon>OM182 clade</taxon>
    </lineage>
</organism>